<proteinExistence type="predicted"/>
<protein>
    <submittedName>
        <fullName evidence="2">Uncharacterized protein</fullName>
    </submittedName>
</protein>
<feature type="transmembrane region" description="Helical" evidence="1">
    <location>
        <begin position="23"/>
        <end position="42"/>
    </location>
</feature>
<dbReference type="AlphaFoldDB" id="A0A0F9WHJ4"/>
<organism evidence="2">
    <name type="scientific">marine sediment metagenome</name>
    <dbReference type="NCBI Taxonomy" id="412755"/>
    <lineage>
        <taxon>unclassified sequences</taxon>
        <taxon>metagenomes</taxon>
        <taxon>ecological metagenomes</taxon>
    </lineage>
</organism>
<keyword evidence="1" id="KW-1133">Transmembrane helix</keyword>
<sequence>MTNHESAIVLTEEEIQANSRVDALAIFSLVVIVVGLVVFYVAS</sequence>
<name>A0A0F9WHJ4_9ZZZZ</name>
<comment type="caution">
    <text evidence="2">The sequence shown here is derived from an EMBL/GenBank/DDBJ whole genome shotgun (WGS) entry which is preliminary data.</text>
</comment>
<gene>
    <name evidence="2" type="ORF">LCGC14_0014870</name>
</gene>
<accession>A0A0F9WHJ4</accession>
<dbReference type="EMBL" id="LAZR01000002">
    <property type="protein sequence ID" value="KKO11983.1"/>
    <property type="molecule type" value="Genomic_DNA"/>
</dbReference>
<evidence type="ECO:0000256" key="1">
    <source>
        <dbReference type="SAM" id="Phobius"/>
    </source>
</evidence>
<keyword evidence="1" id="KW-0812">Transmembrane</keyword>
<evidence type="ECO:0000313" key="2">
    <source>
        <dbReference type="EMBL" id="KKO11983.1"/>
    </source>
</evidence>
<reference evidence="2" key="1">
    <citation type="journal article" date="2015" name="Nature">
        <title>Complex archaea that bridge the gap between prokaryotes and eukaryotes.</title>
        <authorList>
            <person name="Spang A."/>
            <person name="Saw J.H."/>
            <person name="Jorgensen S.L."/>
            <person name="Zaremba-Niedzwiedzka K."/>
            <person name="Martijn J."/>
            <person name="Lind A.E."/>
            <person name="van Eijk R."/>
            <person name="Schleper C."/>
            <person name="Guy L."/>
            <person name="Ettema T.J."/>
        </authorList>
    </citation>
    <scope>NUCLEOTIDE SEQUENCE</scope>
</reference>
<keyword evidence="1" id="KW-0472">Membrane</keyword>